<dbReference type="PANTHER" id="PTHR46354:SF13">
    <property type="entry name" value="PROTEIN DOG1-LIKE 4"/>
    <property type="match status" value="1"/>
</dbReference>
<sequence length="286" mass="32486">MTDANAASFEAFLREWMVRQKDLLDELVSTQRRRDELHDDDLRELISRVLSHYEQYYQEKSRIANRDILLAFSPSWFSSLERSFLWIAGFKPGIVIQLANQVLDDLSEEQRKRVSELNQETKLEERALNDEFAKIQESVGASPLVEVVRNHGRSCLRESYRTEECGEVPETLKIALENLVVNADTLRMNTALKMVKILKPNQAVNVLVAVAELHIKIRTWGLEKDAQGGAGSKPGISTEKPTGDIGLLDRIFNGTIQQKECPDSSQMGVLCQRAFKLENKCHSSNL</sequence>
<evidence type="ECO:0000256" key="1">
    <source>
        <dbReference type="SAM" id="Coils"/>
    </source>
</evidence>
<feature type="domain" description="DOG1" evidence="2">
    <location>
        <begin position="6"/>
        <end position="227"/>
    </location>
</feature>
<dbReference type="EMBL" id="JAWXYG010000016">
    <property type="protein sequence ID" value="KAK4253289.1"/>
    <property type="molecule type" value="Genomic_DNA"/>
</dbReference>
<feature type="coiled-coil region" evidence="1">
    <location>
        <begin position="100"/>
        <end position="127"/>
    </location>
</feature>
<keyword evidence="4" id="KW-1185">Reference proteome</keyword>
<evidence type="ECO:0000313" key="4">
    <source>
        <dbReference type="Proteomes" id="UP001293593"/>
    </source>
</evidence>
<reference evidence="3" key="1">
    <citation type="submission" date="2023-10" db="EMBL/GenBank/DDBJ databases">
        <title>Chromosome-level genome of the transformable northern wattle, Acacia crassicarpa.</title>
        <authorList>
            <person name="Massaro I."/>
            <person name="Sinha N.R."/>
            <person name="Poethig S."/>
            <person name="Leichty A.R."/>
        </authorList>
    </citation>
    <scope>NUCLEOTIDE SEQUENCE</scope>
    <source>
        <strain evidence="3">Acra3RX</strain>
        <tissue evidence="3">Leaf</tissue>
    </source>
</reference>
<dbReference type="AlphaFoldDB" id="A0AAE1IQ31"/>
<accession>A0AAE1IQ31</accession>
<keyword evidence="1" id="KW-0175">Coiled coil</keyword>
<comment type="caution">
    <text evidence="3">The sequence shown here is derived from an EMBL/GenBank/DDBJ whole genome shotgun (WGS) entry which is preliminary data.</text>
</comment>
<organism evidence="3 4">
    <name type="scientific">Acacia crassicarpa</name>
    <name type="common">northern wattle</name>
    <dbReference type="NCBI Taxonomy" id="499986"/>
    <lineage>
        <taxon>Eukaryota</taxon>
        <taxon>Viridiplantae</taxon>
        <taxon>Streptophyta</taxon>
        <taxon>Embryophyta</taxon>
        <taxon>Tracheophyta</taxon>
        <taxon>Spermatophyta</taxon>
        <taxon>Magnoliopsida</taxon>
        <taxon>eudicotyledons</taxon>
        <taxon>Gunneridae</taxon>
        <taxon>Pentapetalae</taxon>
        <taxon>rosids</taxon>
        <taxon>fabids</taxon>
        <taxon>Fabales</taxon>
        <taxon>Fabaceae</taxon>
        <taxon>Caesalpinioideae</taxon>
        <taxon>mimosoid clade</taxon>
        <taxon>Acacieae</taxon>
        <taxon>Acacia</taxon>
    </lineage>
</organism>
<dbReference type="GO" id="GO:0043565">
    <property type="term" value="F:sequence-specific DNA binding"/>
    <property type="evidence" value="ECO:0007669"/>
    <property type="project" value="InterPro"/>
</dbReference>
<dbReference type="PROSITE" id="PS51806">
    <property type="entry name" value="DOG1"/>
    <property type="match status" value="1"/>
</dbReference>
<name>A0AAE1IQ31_9FABA</name>
<evidence type="ECO:0000313" key="3">
    <source>
        <dbReference type="EMBL" id="KAK4253289.1"/>
    </source>
</evidence>
<dbReference type="InterPro" id="IPR051886">
    <property type="entry name" value="Seed_Dev/Stress_Resp_Reg"/>
</dbReference>
<gene>
    <name evidence="3" type="ORF">QN277_010613</name>
</gene>
<dbReference type="Proteomes" id="UP001293593">
    <property type="component" value="Unassembled WGS sequence"/>
</dbReference>
<dbReference type="GO" id="GO:0006351">
    <property type="term" value="P:DNA-templated transcription"/>
    <property type="evidence" value="ECO:0007669"/>
    <property type="project" value="InterPro"/>
</dbReference>
<evidence type="ECO:0000259" key="2">
    <source>
        <dbReference type="PROSITE" id="PS51806"/>
    </source>
</evidence>
<dbReference type="PANTHER" id="PTHR46354">
    <property type="entry name" value="DOG1 DOMAIN-CONTAINING PROTEIN"/>
    <property type="match status" value="1"/>
</dbReference>
<protein>
    <recommendedName>
        <fullName evidence="2">DOG1 domain-containing protein</fullName>
    </recommendedName>
</protein>
<proteinExistence type="predicted"/>
<dbReference type="InterPro" id="IPR025422">
    <property type="entry name" value="TGA_domain"/>
</dbReference>
<dbReference type="Pfam" id="PF14144">
    <property type="entry name" value="DOG1"/>
    <property type="match status" value="1"/>
</dbReference>